<protein>
    <recommendedName>
        <fullName evidence="7">Cell division protein CrgA</fullName>
    </recommendedName>
</protein>
<feature type="transmembrane region" description="Helical" evidence="7">
    <location>
        <begin position="34"/>
        <end position="55"/>
    </location>
</feature>
<reference evidence="8 9" key="1">
    <citation type="submission" date="2015-10" db="EMBL/GenBank/DDBJ databases">
        <title>Metagenome-Assembled Genomes uncover a global brackish microbiome.</title>
        <authorList>
            <person name="Hugerth L.W."/>
            <person name="Larsson J."/>
            <person name="Alneberg J."/>
            <person name="Lindh M.V."/>
            <person name="Legrand C."/>
            <person name="Pinhassi J."/>
            <person name="Andersson A.F."/>
        </authorList>
    </citation>
    <scope>NUCLEOTIDE SEQUENCE [LARGE SCALE GENOMIC DNA]</scope>
    <source>
        <strain evidence="8">BACL15 MAG-120619-bin91</strain>
    </source>
</reference>
<evidence type="ECO:0000313" key="8">
    <source>
        <dbReference type="EMBL" id="KRO36136.1"/>
    </source>
</evidence>
<dbReference type="GO" id="GO:0005886">
    <property type="term" value="C:plasma membrane"/>
    <property type="evidence" value="ECO:0007669"/>
    <property type="project" value="UniProtKB-SubCell"/>
</dbReference>
<name>A0A0R2PDS5_9ACTN</name>
<dbReference type="InterPro" id="IPR009619">
    <property type="entry name" value="CrgA"/>
</dbReference>
<evidence type="ECO:0000256" key="6">
    <source>
        <dbReference type="ARBA" id="ARBA00023306"/>
    </source>
</evidence>
<keyword evidence="5 7" id="KW-0472">Membrane</keyword>
<evidence type="ECO:0000313" key="9">
    <source>
        <dbReference type="Proteomes" id="UP000053274"/>
    </source>
</evidence>
<gene>
    <name evidence="7" type="primary">crgA</name>
    <name evidence="8" type="ORF">ABR54_06555</name>
</gene>
<proteinExistence type="inferred from homology"/>
<keyword evidence="1 7" id="KW-1003">Cell membrane</keyword>
<comment type="similarity">
    <text evidence="7">Belongs to the CrgA family.</text>
</comment>
<dbReference type="GO" id="GO:0051301">
    <property type="term" value="P:cell division"/>
    <property type="evidence" value="ECO:0007669"/>
    <property type="project" value="UniProtKB-UniRule"/>
</dbReference>
<keyword evidence="6 7" id="KW-0131">Cell cycle</keyword>
<dbReference type="Proteomes" id="UP000053274">
    <property type="component" value="Unassembled WGS sequence"/>
</dbReference>
<keyword evidence="3 7" id="KW-0812">Transmembrane</keyword>
<comment type="subcellular location">
    <subcellularLocation>
        <location evidence="7">Cell membrane</location>
        <topology evidence="7">Multi-pass membrane protein</topology>
    </subcellularLocation>
</comment>
<keyword evidence="4 7" id="KW-1133">Transmembrane helix</keyword>
<evidence type="ECO:0000256" key="1">
    <source>
        <dbReference type="ARBA" id="ARBA00022475"/>
    </source>
</evidence>
<comment type="function">
    <text evidence="7">Involved in cell division.</text>
</comment>
<comment type="caution">
    <text evidence="8">The sequence shown here is derived from an EMBL/GenBank/DDBJ whole genome shotgun (WGS) entry which is preliminary data.</text>
</comment>
<keyword evidence="2 7" id="KW-0132">Cell division</keyword>
<dbReference type="Pfam" id="PF06781">
    <property type="entry name" value="CrgA"/>
    <property type="match status" value="1"/>
</dbReference>
<evidence type="ECO:0000256" key="4">
    <source>
        <dbReference type="ARBA" id="ARBA00022989"/>
    </source>
</evidence>
<dbReference type="AlphaFoldDB" id="A0A0R2PDS5"/>
<evidence type="ECO:0000256" key="5">
    <source>
        <dbReference type="ARBA" id="ARBA00023136"/>
    </source>
</evidence>
<organism evidence="8 9">
    <name type="scientific">Actinobacteria bacterium BACL15 MAG-120619-bin91</name>
    <dbReference type="NCBI Taxonomy" id="1655562"/>
    <lineage>
        <taxon>Bacteria</taxon>
        <taxon>Bacillati</taxon>
        <taxon>Actinomycetota</taxon>
        <taxon>Actinomycetes</taxon>
        <taxon>Actinomycetes incertae sedis</taxon>
        <taxon>ac1 cluster</taxon>
    </lineage>
</organism>
<feature type="transmembrane region" description="Helical" evidence="7">
    <location>
        <begin position="67"/>
        <end position="85"/>
    </location>
</feature>
<accession>A0A0R2PDS5</accession>
<evidence type="ECO:0000256" key="7">
    <source>
        <dbReference type="HAMAP-Rule" id="MF_00631"/>
    </source>
</evidence>
<dbReference type="EMBL" id="LIAM01000026">
    <property type="protein sequence ID" value="KRO36136.1"/>
    <property type="molecule type" value="Genomic_DNA"/>
</dbReference>
<evidence type="ECO:0000256" key="2">
    <source>
        <dbReference type="ARBA" id="ARBA00022618"/>
    </source>
</evidence>
<evidence type="ECO:0000256" key="3">
    <source>
        <dbReference type="ARBA" id="ARBA00022692"/>
    </source>
</evidence>
<sequence>MPKSKLRKKVVEQRAHNQEVGIEAPHEPLESPRWLAPTMVAAFLIGLFWIVVFYVTQTLYPVPGIGAWNMIIGFSFIGVGFSLATRWR</sequence>
<dbReference type="HAMAP" id="MF_00631">
    <property type="entry name" value="CrgA"/>
    <property type="match status" value="1"/>
</dbReference>